<evidence type="ECO:0000256" key="3">
    <source>
        <dbReference type="ARBA" id="ARBA00034247"/>
    </source>
</evidence>
<keyword evidence="4" id="KW-0812">Transmembrane</keyword>
<dbReference type="SUPFAM" id="SSF55073">
    <property type="entry name" value="Nucleotide cyclase"/>
    <property type="match status" value="1"/>
</dbReference>
<dbReference type="EC" id="2.7.7.65" evidence="2"/>
<reference evidence="6 7" key="1">
    <citation type="submission" date="2018-01" db="EMBL/GenBank/DDBJ databases">
        <title>Complete and assembled Genome of Pantoea calida DSM22759T.</title>
        <authorList>
            <person name="Stevens M.J.A."/>
            <person name="Zurfluh K."/>
            <person name="Stephan R."/>
        </authorList>
    </citation>
    <scope>NUCLEOTIDE SEQUENCE [LARGE SCALE GENOMIC DNA]</scope>
    <source>
        <strain evidence="6 7">DSM 22759</strain>
    </source>
</reference>
<proteinExistence type="predicted"/>
<gene>
    <name evidence="6" type="ORF">C2E16_07210</name>
</gene>
<dbReference type="RefSeq" id="WP_084971474.1">
    <property type="nucleotide sequence ID" value="NZ_DAIMTT010000004.1"/>
</dbReference>
<name>A0ABM6S5Q3_9GAMM</name>
<dbReference type="CDD" id="cd01949">
    <property type="entry name" value="GGDEF"/>
    <property type="match status" value="1"/>
</dbReference>
<sequence>MNAESDSASKPVLRQMMLVFLFVISSAVIAIDSWTLWNSWQRTLHITEENARNLSVSLSRQAEDTFLQIDLTLRDIRDRIDDNGIASQLDYLRQLLHTRKAALPPLDNIVIYNEEGQPMVASDSALPLNSNNADREYFRFHRDSAESQLHIGDVIRSRINGHMIIPVSARLNYPDGRFRGVVMAGIRLDYFRQVYDYYNLGDRDLMALMKADGHLLYIRPYSDALINQNISLSPLFTDLLKNTASGAAVYRAAVDGRARIFGYASLKSYPLVVTAGYDRQQIRQDWIADSISFVLLNLVLLALLFVLGFIILHHIRLNLRNQLELTRVRDQLTCMNRTLQGLAMLDGLTGLANRRQLDWFLPRAMERALKLRTPLTIMLIDIDAFKAYNDNYGHLAGDECLRQVGACLKQQLQHSEDFVARYGGEEFIIVVADKTQPEAHLLALQTVRAVASLALPHEKSSVPEKVVTISIGMHWQPRVLPVTTPAALIAQADAALYQAKRRGKNQVWVSNMPSIVREK</sequence>
<evidence type="ECO:0000259" key="5">
    <source>
        <dbReference type="PROSITE" id="PS50887"/>
    </source>
</evidence>
<evidence type="ECO:0000256" key="1">
    <source>
        <dbReference type="ARBA" id="ARBA00004665"/>
    </source>
</evidence>
<dbReference type="NCBIfam" id="TIGR00254">
    <property type="entry name" value="GGDEF"/>
    <property type="match status" value="1"/>
</dbReference>
<evidence type="ECO:0000256" key="4">
    <source>
        <dbReference type="SAM" id="Phobius"/>
    </source>
</evidence>
<protein>
    <recommendedName>
        <fullName evidence="2">diguanylate cyclase</fullName>
        <ecNumber evidence="2">2.7.7.65</ecNumber>
    </recommendedName>
</protein>
<keyword evidence="4" id="KW-1133">Transmembrane helix</keyword>
<dbReference type="InterPro" id="IPR000160">
    <property type="entry name" value="GGDEF_dom"/>
</dbReference>
<dbReference type="InterPro" id="IPR043128">
    <property type="entry name" value="Rev_trsase/Diguanyl_cyclase"/>
</dbReference>
<keyword evidence="4" id="KW-0472">Membrane</keyword>
<keyword evidence="7" id="KW-1185">Reference proteome</keyword>
<dbReference type="Pfam" id="PF22588">
    <property type="entry name" value="dCache_1_like"/>
    <property type="match status" value="1"/>
</dbReference>
<dbReference type="InterPro" id="IPR050469">
    <property type="entry name" value="Diguanylate_Cyclase"/>
</dbReference>
<feature type="domain" description="GGDEF" evidence="5">
    <location>
        <begin position="373"/>
        <end position="512"/>
    </location>
</feature>
<dbReference type="InterPro" id="IPR054327">
    <property type="entry name" value="His-kinase-like_sensor"/>
</dbReference>
<evidence type="ECO:0000313" key="6">
    <source>
        <dbReference type="EMBL" id="AUY27101.1"/>
    </source>
</evidence>
<evidence type="ECO:0000256" key="2">
    <source>
        <dbReference type="ARBA" id="ARBA00012528"/>
    </source>
</evidence>
<evidence type="ECO:0000313" key="7">
    <source>
        <dbReference type="Proteomes" id="UP000237673"/>
    </source>
</evidence>
<dbReference type="Pfam" id="PF00990">
    <property type="entry name" value="GGDEF"/>
    <property type="match status" value="1"/>
</dbReference>
<feature type="transmembrane region" description="Helical" evidence="4">
    <location>
        <begin position="12"/>
        <end position="37"/>
    </location>
</feature>
<feature type="transmembrane region" description="Helical" evidence="4">
    <location>
        <begin position="291"/>
        <end position="312"/>
    </location>
</feature>
<dbReference type="Proteomes" id="UP000237673">
    <property type="component" value="Chromosome"/>
</dbReference>
<accession>A0ABM6S5Q3</accession>
<dbReference type="Gene3D" id="3.30.450.20">
    <property type="entry name" value="PAS domain"/>
    <property type="match status" value="2"/>
</dbReference>
<dbReference type="SMART" id="SM00267">
    <property type="entry name" value="GGDEF"/>
    <property type="match status" value="1"/>
</dbReference>
<comment type="catalytic activity">
    <reaction evidence="3">
        <text>2 GTP = 3',3'-c-di-GMP + 2 diphosphate</text>
        <dbReference type="Rhea" id="RHEA:24898"/>
        <dbReference type="ChEBI" id="CHEBI:33019"/>
        <dbReference type="ChEBI" id="CHEBI:37565"/>
        <dbReference type="ChEBI" id="CHEBI:58805"/>
        <dbReference type="EC" id="2.7.7.65"/>
    </reaction>
</comment>
<dbReference type="Gene3D" id="3.30.70.270">
    <property type="match status" value="1"/>
</dbReference>
<dbReference type="CDD" id="cd12914">
    <property type="entry name" value="PDC1_DGC_like"/>
    <property type="match status" value="1"/>
</dbReference>
<dbReference type="PANTHER" id="PTHR45138:SF9">
    <property type="entry name" value="DIGUANYLATE CYCLASE DGCM-RELATED"/>
    <property type="match status" value="1"/>
</dbReference>
<dbReference type="PROSITE" id="PS50887">
    <property type="entry name" value="GGDEF"/>
    <property type="match status" value="1"/>
</dbReference>
<comment type="pathway">
    <text evidence="1">Purine metabolism; 3',5'-cyclic di-GMP biosynthesis.</text>
</comment>
<dbReference type="CDD" id="cd12915">
    <property type="entry name" value="PDC2_DGC_like"/>
    <property type="match status" value="1"/>
</dbReference>
<dbReference type="InterPro" id="IPR029787">
    <property type="entry name" value="Nucleotide_cyclase"/>
</dbReference>
<dbReference type="EMBL" id="CP026378">
    <property type="protein sequence ID" value="AUY27101.1"/>
    <property type="molecule type" value="Genomic_DNA"/>
</dbReference>
<organism evidence="6 7">
    <name type="scientific">Mixta calida</name>
    <dbReference type="NCBI Taxonomy" id="665913"/>
    <lineage>
        <taxon>Bacteria</taxon>
        <taxon>Pseudomonadati</taxon>
        <taxon>Pseudomonadota</taxon>
        <taxon>Gammaproteobacteria</taxon>
        <taxon>Enterobacterales</taxon>
        <taxon>Erwiniaceae</taxon>
        <taxon>Mixta</taxon>
    </lineage>
</organism>
<dbReference type="PANTHER" id="PTHR45138">
    <property type="entry name" value="REGULATORY COMPONENTS OF SENSORY TRANSDUCTION SYSTEM"/>
    <property type="match status" value="1"/>
</dbReference>